<sequence length="205" mass="23866">MSFVIILERHATTPIGNQQNRRCELASIIIQSPEAFGFYHFLSCTIILKKRISKMKLFKKHPILSIITILILIIVLFILNHNFLIIEKNSQSLEASLLNYVLGIFVSSVFLIIGYIKFDEANRQAKTQNLLRIDERWGSCEIIAAREVIHCLYLDARKIYPDPKHNKQWREIIGEGIKYLHKNEDQVPNFIKLLNFLDFLETIGL</sequence>
<evidence type="ECO:0000313" key="4">
    <source>
        <dbReference type="Proteomes" id="UP000054735"/>
    </source>
</evidence>
<feature type="transmembrane region" description="Helical" evidence="1">
    <location>
        <begin position="97"/>
        <end position="116"/>
    </location>
</feature>
<reference evidence="2 4" key="1">
    <citation type="submission" date="2015-11" db="EMBL/GenBank/DDBJ databases">
        <title>Genomic analysis of 38 Legionella species identifies large and diverse effector repertoires.</title>
        <authorList>
            <person name="Burstein D."/>
            <person name="Amaro F."/>
            <person name="Zusman T."/>
            <person name="Lifshitz Z."/>
            <person name="Cohen O."/>
            <person name="Gilbert J.A."/>
            <person name="Pupko T."/>
            <person name="Shuman H.A."/>
            <person name="Segal G."/>
        </authorList>
    </citation>
    <scope>NUCLEOTIDE SEQUENCE [LARGE SCALE GENOMIC DNA]</scope>
    <source>
        <strain evidence="2 4">CDC#1407-AL-14</strain>
    </source>
</reference>
<dbReference type="EMBL" id="UGNW01000002">
    <property type="protein sequence ID" value="STX60881.1"/>
    <property type="molecule type" value="Genomic_DNA"/>
</dbReference>
<keyword evidence="1" id="KW-0472">Membrane</keyword>
<reference evidence="3 5" key="2">
    <citation type="submission" date="2018-06" db="EMBL/GenBank/DDBJ databases">
        <authorList>
            <consortium name="Pathogen Informatics"/>
            <person name="Doyle S."/>
        </authorList>
    </citation>
    <scope>NUCLEOTIDE SEQUENCE [LARGE SCALE GENOMIC DNA]</scope>
    <source>
        <strain evidence="3 5">NCTC12437</strain>
    </source>
</reference>
<dbReference type="RefSeq" id="WP_058523788.1">
    <property type="nucleotide sequence ID" value="NZ_CAAAHV010000050.1"/>
</dbReference>
<dbReference type="Proteomes" id="UP000054735">
    <property type="component" value="Unassembled WGS sequence"/>
</dbReference>
<proteinExistence type="predicted"/>
<organism evidence="3 5">
    <name type="scientific">Legionella birminghamensis</name>
    <dbReference type="NCBI Taxonomy" id="28083"/>
    <lineage>
        <taxon>Bacteria</taxon>
        <taxon>Pseudomonadati</taxon>
        <taxon>Pseudomonadota</taxon>
        <taxon>Gammaproteobacteria</taxon>
        <taxon>Legionellales</taxon>
        <taxon>Legionellaceae</taxon>
        <taxon>Legionella</taxon>
    </lineage>
</organism>
<feature type="transmembrane region" description="Helical" evidence="1">
    <location>
        <begin position="63"/>
        <end position="85"/>
    </location>
</feature>
<name>A0A378JZH5_9GAMM</name>
<evidence type="ECO:0000256" key="1">
    <source>
        <dbReference type="SAM" id="Phobius"/>
    </source>
</evidence>
<dbReference type="Proteomes" id="UP000255066">
    <property type="component" value="Unassembled WGS sequence"/>
</dbReference>
<dbReference type="AlphaFoldDB" id="A0A378JZH5"/>
<evidence type="ECO:0000313" key="2">
    <source>
        <dbReference type="EMBL" id="KTC71482.1"/>
    </source>
</evidence>
<keyword evidence="4" id="KW-1185">Reference proteome</keyword>
<accession>A0A378JZH5</accession>
<evidence type="ECO:0000313" key="5">
    <source>
        <dbReference type="Proteomes" id="UP000255066"/>
    </source>
</evidence>
<protein>
    <submittedName>
        <fullName evidence="3">Uncharacterized protein</fullName>
    </submittedName>
</protein>
<keyword evidence="1" id="KW-0812">Transmembrane</keyword>
<evidence type="ECO:0000313" key="3">
    <source>
        <dbReference type="EMBL" id="STX60881.1"/>
    </source>
</evidence>
<keyword evidence="1" id="KW-1133">Transmembrane helix</keyword>
<gene>
    <name evidence="2" type="ORF">Lbir_1736</name>
    <name evidence="3" type="ORF">NCTC12437_03172</name>
</gene>
<dbReference type="EMBL" id="LNXT01000022">
    <property type="protein sequence ID" value="KTC71482.1"/>
    <property type="molecule type" value="Genomic_DNA"/>
</dbReference>